<feature type="transmembrane region" description="Helical" evidence="1">
    <location>
        <begin position="35"/>
        <end position="54"/>
    </location>
</feature>
<accession>A0A0F9ILL6</accession>
<keyword evidence="1" id="KW-0472">Membrane</keyword>
<organism evidence="2">
    <name type="scientific">marine sediment metagenome</name>
    <dbReference type="NCBI Taxonomy" id="412755"/>
    <lineage>
        <taxon>unclassified sequences</taxon>
        <taxon>metagenomes</taxon>
        <taxon>ecological metagenomes</taxon>
    </lineage>
</organism>
<reference evidence="2" key="1">
    <citation type="journal article" date="2015" name="Nature">
        <title>Complex archaea that bridge the gap between prokaryotes and eukaryotes.</title>
        <authorList>
            <person name="Spang A."/>
            <person name="Saw J.H."/>
            <person name="Jorgensen S.L."/>
            <person name="Zaremba-Niedzwiedzka K."/>
            <person name="Martijn J."/>
            <person name="Lind A.E."/>
            <person name="van Eijk R."/>
            <person name="Schleper C."/>
            <person name="Guy L."/>
            <person name="Ettema T.J."/>
        </authorList>
    </citation>
    <scope>NUCLEOTIDE SEQUENCE</scope>
</reference>
<feature type="transmembrane region" description="Helical" evidence="1">
    <location>
        <begin position="12"/>
        <end position="29"/>
    </location>
</feature>
<keyword evidence="1" id="KW-0812">Transmembrane</keyword>
<evidence type="ECO:0000256" key="1">
    <source>
        <dbReference type="SAM" id="Phobius"/>
    </source>
</evidence>
<gene>
    <name evidence="2" type="ORF">LCGC14_1862210</name>
</gene>
<dbReference type="EMBL" id="LAZR01018862">
    <property type="protein sequence ID" value="KKL94685.1"/>
    <property type="molecule type" value="Genomic_DNA"/>
</dbReference>
<evidence type="ECO:0000313" key="2">
    <source>
        <dbReference type="EMBL" id="KKL94685.1"/>
    </source>
</evidence>
<name>A0A0F9ILL6_9ZZZZ</name>
<comment type="caution">
    <text evidence="2">The sequence shown here is derived from an EMBL/GenBank/DDBJ whole genome shotgun (WGS) entry which is preliminary data.</text>
</comment>
<protein>
    <submittedName>
        <fullName evidence="2">Uncharacterized protein</fullName>
    </submittedName>
</protein>
<proteinExistence type="predicted"/>
<dbReference type="AlphaFoldDB" id="A0A0F9ILL6"/>
<keyword evidence="1" id="KW-1133">Transmembrane helix</keyword>
<sequence length="62" mass="7494">MKIIQDNLDCYWWISFICFNCVTILAFIINIRWAYGVMFFCWMVLSLGTYLVLVNKFKRVTK</sequence>